<evidence type="ECO:0000256" key="8">
    <source>
        <dbReference type="SAM" id="MobiDB-lite"/>
    </source>
</evidence>
<feature type="region of interest" description="Disordered" evidence="8">
    <location>
        <begin position="913"/>
        <end position="941"/>
    </location>
</feature>
<dbReference type="GO" id="GO:0005737">
    <property type="term" value="C:cytoplasm"/>
    <property type="evidence" value="ECO:0007669"/>
    <property type="project" value="TreeGrafter"/>
</dbReference>
<keyword evidence="5" id="KW-0206">Cytoskeleton</keyword>
<feature type="compositionally biased region" description="Basic and acidic residues" evidence="8">
    <location>
        <begin position="377"/>
        <end position="387"/>
    </location>
</feature>
<dbReference type="GO" id="GO:0008270">
    <property type="term" value="F:zinc ion binding"/>
    <property type="evidence" value="ECO:0007669"/>
    <property type="project" value="UniProtKB-KW"/>
</dbReference>
<gene>
    <name evidence="10" type="ORF">TCAL_02310</name>
</gene>
<dbReference type="PANTHER" id="PTHR21502">
    <property type="entry name" value="ZINC FINGER PROTEIN DZIP1"/>
    <property type="match status" value="1"/>
</dbReference>
<keyword evidence="7" id="KW-0862">Zinc</keyword>
<feature type="domain" description="C2H2-type" evidence="9">
    <location>
        <begin position="243"/>
        <end position="271"/>
    </location>
</feature>
<feature type="compositionally biased region" description="Low complexity" evidence="8">
    <location>
        <begin position="530"/>
        <end position="543"/>
    </location>
</feature>
<feature type="region of interest" description="Disordered" evidence="8">
    <location>
        <begin position="453"/>
        <end position="700"/>
    </location>
</feature>
<proteinExistence type="inferred from homology"/>
<feature type="region of interest" description="Disordered" evidence="8">
    <location>
        <begin position="992"/>
        <end position="1070"/>
    </location>
</feature>
<evidence type="ECO:0000256" key="1">
    <source>
        <dbReference type="ARBA" id="ARBA00004114"/>
    </source>
</evidence>
<name>A0A553NNI4_TIGCA</name>
<keyword evidence="11" id="KW-1185">Reference proteome</keyword>
<comment type="subcellular location">
    <subcellularLocation>
        <location evidence="2">Cytoplasm</location>
        <location evidence="2">Cytoskeleton</location>
        <location evidence="2">Cilium basal body</location>
    </subcellularLocation>
    <subcellularLocation>
        <location evidence="1">Cytoplasm</location>
        <location evidence="1">Cytoskeleton</location>
        <location evidence="1">Microtubule organizing center</location>
        <location evidence="1">Centrosome</location>
        <location evidence="1">Centriole</location>
    </subcellularLocation>
</comment>
<feature type="compositionally biased region" description="Basic and acidic residues" evidence="8">
    <location>
        <begin position="283"/>
        <end position="294"/>
    </location>
</feature>
<feature type="compositionally biased region" description="Polar residues" evidence="8">
    <location>
        <begin position="299"/>
        <end position="314"/>
    </location>
</feature>
<comment type="caution">
    <text evidence="10">The sequence shown here is derived from an EMBL/GenBank/DDBJ whole genome shotgun (WGS) entry which is preliminary data.</text>
</comment>
<evidence type="ECO:0000259" key="9">
    <source>
        <dbReference type="PROSITE" id="PS50157"/>
    </source>
</evidence>
<dbReference type="PROSITE" id="PS00028">
    <property type="entry name" value="ZINC_FINGER_C2H2_1"/>
    <property type="match status" value="1"/>
</dbReference>
<evidence type="ECO:0000256" key="3">
    <source>
        <dbReference type="ARBA" id="ARBA00009131"/>
    </source>
</evidence>
<dbReference type="EMBL" id="VCGU01000011">
    <property type="protein sequence ID" value="TRY67008.1"/>
    <property type="molecule type" value="Genomic_DNA"/>
</dbReference>
<evidence type="ECO:0000256" key="7">
    <source>
        <dbReference type="PROSITE-ProRule" id="PRU00042"/>
    </source>
</evidence>
<organism evidence="10 11">
    <name type="scientific">Tigriopus californicus</name>
    <name type="common">Marine copepod</name>
    <dbReference type="NCBI Taxonomy" id="6832"/>
    <lineage>
        <taxon>Eukaryota</taxon>
        <taxon>Metazoa</taxon>
        <taxon>Ecdysozoa</taxon>
        <taxon>Arthropoda</taxon>
        <taxon>Crustacea</taxon>
        <taxon>Multicrustacea</taxon>
        <taxon>Hexanauplia</taxon>
        <taxon>Copepoda</taxon>
        <taxon>Harpacticoida</taxon>
        <taxon>Harpacticidae</taxon>
        <taxon>Tigriopus</taxon>
    </lineage>
</organism>
<keyword evidence="6" id="KW-0966">Cell projection</keyword>
<feature type="compositionally biased region" description="Basic and acidic residues" evidence="8">
    <location>
        <begin position="453"/>
        <end position="490"/>
    </location>
</feature>
<evidence type="ECO:0000313" key="10">
    <source>
        <dbReference type="EMBL" id="TRY67008.1"/>
    </source>
</evidence>
<keyword evidence="7" id="KW-0479">Metal-binding</keyword>
<evidence type="ECO:0000256" key="2">
    <source>
        <dbReference type="ARBA" id="ARBA00004120"/>
    </source>
</evidence>
<feature type="compositionally biased region" description="Basic and acidic residues" evidence="8">
    <location>
        <begin position="199"/>
        <end position="210"/>
    </location>
</feature>
<keyword evidence="5" id="KW-0963">Cytoplasm</keyword>
<feature type="compositionally biased region" description="Polar residues" evidence="8">
    <location>
        <begin position="621"/>
        <end position="630"/>
    </location>
</feature>
<evidence type="ECO:0000256" key="4">
    <source>
        <dbReference type="ARBA" id="ARBA00023054"/>
    </source>
</evidence>
<feature type="compositionally biased region" description="Low complexity" evidence="8">
    <location>
        <begin position="388"/>
        <end position="405"/>
    </location>
</feature>
<evidence type="ECO:0000256" key="5">
    <source>
        <dbReference type="ARBA" id="ARBA00023212"/>
    </source>
</evidence>
<feature type="compositionally biased region" description="Polar residues" evidence="8">
    <location>
        <begin position="268"/>
        <end position="282"/>
    </location>
</feature>
<feature type="region of interest" description="Disordered" evidence="8">
    <location>
        <begin position="263"/>
        <end position="321"/>
    </location>
</feature>
<dbReference type="PANTHER" id="PTHR21502:SF3">
    <property type="entry name" value="CILIUM ASSEMBLY PROTEIN DZIP1L"/>
    <property type="match status" value="1"/>
</dbReference>
<feature type="region of interest" description="Disordered" evidence="8">
    <location>
        <begin position="1"/>
        <end position="31"/>
    </location>
</feature>
<feature type="compositionally biased region" description="Polar residues" evidence="8">
    <location>
        <begin position="917"/>
        <end position="941"/>
    </location>
</feature>
<dbReference type="InterPro" id="IPR032714">
    <property type="entry name" value="DZIP1_N"/>
</dbReference>
<sequence length="1190" mass="132573">MTNSQMSGQVRPRGSGVGFQEVPRRTDDPQGLNKLMASEAAIGAQVSFYRGQRPKTTNKTSTMRMIPSSKQMFTSRILPIDWKMIAGVDIDKILGGGWNECESLQRVLPSVTFSSLADEFPESPLPDGVVKIQRLAQLIIQYLLHSQDRLTDAVEMLQKTNETLRKGSISPWIQGEPTGTNGNEPPTKRRQQSRKQEHHKLERKTQEAEQEIKSMRVECKKRRKMIEIQQNCLLNRKDPTSFEKCGLCPKTFINRSYLDSHLQRRHGNQSSVPPTLFPQGQTQRDDRSTKETGKIDFIASSTTMAASHSRQGAPSDSKDGEFGRVLIEENQRLKKVVEKLQSEIDELAKTRGADQMAALDEIKLIMKKQEMEIELLRKENNSDKKEQTTATTTTTTAGLSSSSSSNLDQEPGKLASQERFWQARLESIVQKHNEEMERIQRELDTMQIAAKQAKEQLEHHLEATQRCSRQDEQKPHGPQKDKEDEDEKSRQTLSKADPLQTRSSGEAGEDGAHLAASLLPSHPSPVVGFSAPSSSLSSSPFPSRKITQGTGHLERPVSSQEPQLDSRGGGGGGGLRSRLHLGNLQPQPRTTNATAIGAPTQRPRPSCSSVDGGPSPRGPLSSRTGRNHAQTMDEREECQDPNNGDGELVQILGRNRSGGRPVPGDKSESTNHHHDRRDRPPNGSQTPQIEEGKRQTNRETNGMAKQVEWVNGRNLAPFPVESAWGQKQTRGPPLEMPRIEPQVDGKNNSYENVFKRDHLNGQRNGEQRSNLLDHEYASMRSLWASSQEICRSISELAEENPSFLKKYRRNARFDLDVTLEELGLDPQRTRISNSELEVLLNERKKELKQSSAVKSTRKKCKVELNGLIQRSGIGSLPARNSVATSSFEIRLGKNLNSAKNQVIKTWRNALRTKESQAETTQISSFNTTKSSLPSGSQSATTDRLLKGTDRALNSKGPIGVETHPEDCLFKSKPLPNIYCDDPKMKQDHHTVLEPPVKDNLEAPIPAPRRSKSPKESSKANSEISSITHADVVHDFNSDISEEDHLEQEQSSAWQDRNAEPSDTEEDHSFNWDSETSRAIGNSIALAEVHDPQDVTSAFQSIEDLEGLSSVEEELLHEIDASKIKLKKPPPGSRIDMLKNTIEQQLRNRTQGPSGGVDLAVENSKAESDEVMELSLSPEPISLAQRADPKR</sequence>
<dbReference type="Pfam" id="PF13815">
    <property type="entry name" value="Dzip-like_N"/>
    <property type="match status" value="1"/>
</dbReference>
<dbReference type="InterPro" id="IPR013087">
    <property type="entry name" value="Znf_C2H2_type"/>
</dbReference>
<feature type="compositionally biased region" description="Basic and acidic residues" evidence="8">
    <location>
        <begin position="663"/>
        <end position="680"/>
    </location>
</feature>
<keyword evidence="7" id="KW-0863">Zinc-finger</keyword>
<evidence type="ECO:0000256" key="6">
    <source>
        <dbReference type="ARBA" id="ARBA00023273"/>
    </source>
</evidence>
<accession>A0A553NNI4</accession>
<dbReference type="InterPro" id="IPR051241">
    <property type="entry name" value="DZIP_RILPL"/>
</dbReference>
<dbReference type="PROSITE" id="PS50157">
    <property type="entry name" value="ZINC_FINGER_C2H2_2"/>
    <property type="match status" value="1"/>
</dbReference>
<evidence type="ECO:0000313" key="11">
    <source>
        <dbReference type="Proteomes" id="UP000318571"/>
    </source>
</evidence>
<comment type="similarity">
    <text evidence="3">Belongs to the DZIP C2H2-type zinc-finger protein family.</text>
</comment>
<feature type="compositionally biased region" description="Polar residues" evidence="8">
    <location>
        <begin position="584"/>
        <end position="594"/>
    </location>
</feature>
<feature type="region of interest" description="Disordered" evidence="8">
    <location>
        <begin position="720"/>
        <end position="747"/>
    </location>
</feature>
<protein>
    <recommendedName>
        <fullName evidence="9">C2H2-type domain-containing protein</fullName>
    </recommendedName>
</protein>
<feature type="region of interest" description="Disordered" evidence="8">
    <location>
        <begin position="166"/>
        <end position="210"/>
    </location>
</feature>
<reference evidence="10 11" key="1">
    <citation type="journal article" date="2018" name="Nat. Ecol. Evol.">
        <title>Genomic signatures of mitonuclear coevolution across populations of Tigriopus californicus.</title>
        <authorList>
            <person name="Barreto F.S."/>
            <person name="Watson E.T."/>
            <person name="Lima T.G."/>
            <person name="Willett C.S."/>
            <person name="Edmands S."/>
            <person name="Li W."/>
            <person name="Burton R.S."/>
        </authorList>
    </citation>
    <scope>NUCLEOTIDE SEQUENCE [LARGE SCALE GENOMIC DNA]</scope>
    <source>
        <strain evidence="10 11">San Diego</strain>
    </source>
</reference>
<dbReference type="GO" id="GO:0005814">
    <property type="term" value="C:centriole"/>
    <property type="evidence" value="ECO:0007669"/>
    <property type="project" value="UniProtKB-SubCell"/>
</dbReference>
<dbReference type="STRING" id="6832.A0A553NNI4"/>
<feature type="compositionally biased region" description="Basic residues" evidence="8">
    <location>
        <begin position="188"/>
        <end position="198"/>
    </location>
</feature>
<keyword evidence="4" id="KW-0175">Coiled coil</keyword>
<feature type="region of interest" description="Disordered" evidence="8">
    <location>
        <begin position="377"/>
        <end position="415"/>
    </location>
</feature>
<feature type="region of interest" description="Disordered" evidence="8">
    <location>
        <begin position="1145"/>
        <end position="1190"/>
    </location>
</feature>
<dbReference type="AlphaFoldDB" id="A0A553NNI4"/>
<dbReference type="Proteomes" id="UP000318571">
    <property type="component" value="Chromosome 4"/>
</dbReference>